<dbReference type="EMBL" id="JAODYH010000004">
    <property type="protein sequence ID" value="MCT9810805.1"/>
    <property type="molecule type" value="Genomic_DNA"/>
</dbReference>
<reference evidence="3 4" key="1">
    <citation type="submission" date="2022-09" db="EMBL/GenBank/DDBJ databases">
        <title>Draft genome of isolate Be4.</title>
        <authorList>
            <person name="Sanchez-Castro I."/>
            <person name="Martinez-Rodriguez P."/>
            <person name="Descostes M."/>
            <person name="Merroun M."/>
        </authorList>
    </citation>
    <scope>NUCLEOTIDE SEQUENCE [LARGE SCALE GENOMIC DNA]</scope>
    <source>
        <strain evidence="3 4">Be4</strain>
    </source>
</reference>
<dbReference type="PANTHER" id="PTHR42928:SF5">
    <property type="entry name" value="BLR1237 PROTEIN"/>
    <property type="match status" value="1"/>
</dbReference>
<evidence type="ECO:0000256" key="2">
    <source>
        <dbReference type="SAM" id="SignalP"/>
    </source>
</evidence>
<comment type="caution">
    <text evidence="3">The sequence shown here is derived from an EMBL/GenBank/DDBJ whole genome shotgun (WGS) entry which is preliminary data.</text>
</comment>
<dbReference type="Pfam" id="PF03401">
    <property type="entry name" value="TctC"/>
    <property type="match status" value="1"/>
</dbReference>
<dbReference type="InterPro" id="IPR042100">
    <property type="entry name" value="Bug_dom1"/>
</dbReference>
<evidence type="ECO:0000313" key="3">
    <source>
        <dbReference type="EMBL" id="MCT9810805.1"/>
    </source>
</evidence>
<gene>
    <name evidence="3" type="ORF">N0K08_09170</name>
</gene>
<protein>
    <submittedName>
        <fullName evidence="3">Tripartite tricarboxylate transporter substrate binding protein</fullName>
    </submittedName>
</protein>
<dbReference type="Proteomes" id="UP001525968">
    <property type="component" value="Unassembled WGS sequence"/>
</dbReference>
<feature type="chain" id="PRO_5045170506" evidence="2">
    <location>
        <begin position="26"/>
        <end position="330"/>
    </location>
</feature>
<evidence type="ECO:0000313" key="4">
    <source>
        <dbReference type="Proteomes" id="UP001525968"/>
    </source>
</evidence>
<dbReference type="PANTHER" id="PTHR42928">
    <property type="entry name" value="TRICARBOXYLATE-BINDING PROTEIN"/>
    <property type="match status" value="1"/>
</dbReference>
<keyword evidence="4" id="KW-1185">Reference proteome</keyword>
<name>A0ABT2PK00_9BURK</name>
<feature type="signal peptide" evidence="2">
    <location>
        <begin position="1"/>
        <end position="25"/>
    </location>
</feature>
<dbReference type="PIRSF" id="PIRSF017082">
    <property type="entry name" value="YflP"/>
    <property type="match status" value="1"/>
</dbReference>
<keyword evidence="2" id="KW-0732">Signal</keyword>
<dbReference type="SUPFAM" id="SSF53850">
    <property type="entry name" value="Periplasmic binding protein-like II"/>
    <property type="match status" value="1"/>
</dbReference>
<dbReference type="RefSeq" id="WP_261499939.1">
    <property type="nucleotide sequence ID" value="NZ_JAODYH010000004.1"/>
</dbReference>
<organism evidence="3 4">
    <name type="scientific">Acidovorax bellezanensis</name>
    <dbReference type="NCBI Taxonomy" id="2976702"/>
    <lineage>
        <taxon>Bacteria</taxon>
        <taxon>Pseudomonadati</taxon>
        <taxon>Pseudomonadota</taxon>
        <taxon>Betaproteobacteria</taxon>
        <taxon>Burkholderiales</taxon>
        <taxon>Comamonadaceae</taxon>
        <taxon>Acidovorax</taxon>
    </lineage>
</organism>
<dbReference type="CDD" id="cd07012">
    <property type="entry name" value="PBP2_Bug_TTT"/>
    <property type="match status" value="1"/>
</dbReference>
<accession>A0ABT2PK00</accession>
<dbReference type="Gene3D" id="3.40.190.150">
    <property type="entry name" value="Bordetella uptake gene, domain 1"/>
    <property type="match status" value="1"/>
</dbReference>
<evidence type="ECO:0000256" key="1">
    <source>
        <dbReference type="ARBA" id="ARBA00006987"/>
    </source>
</evidence>
<dbReference type="InterPro" id="IPR005064">
    <property type="entry name" value="BUG"/>
</dbReference>
<sequence>MTTSFNRREIILGAAASLVSGFAGAAEDSKNWPSRPVKVIVPGGAGAILDTMARQLYTRLQETLGQPFIIDNRPGANGLIGSAAVKSAPADGYTILHSTASSMVLAEALNPALPIKTLRDLEPVALSAVGGVMLVVHSSVPAKTLPELVALIRKEPQKYQSYGSWGVGSNGHLSMEWLKQREGLNIDHVAYKTAPALLTDIVSGLLPIGWVDVVSPLGFIAQGKLRGIALTGTVRSPKLPDVKLFTEQGYPFTPTGWQGVFAPKNTPQPILERLHAAINAEVVKPAFVEALRQANVPPAPAVSRQVFVKTINDDLATWRKVIVDGNIKPE</sequence>
<comment type="similarity">
    <text evidence="1">Belongs to the UPF0065 (bug) family.</text>
</comment>
<dbReference type="Gene3D" id="3.40.190.10">
    <property type="entry name" value="Periplasmic binding protein-like II"/>
    <property type="match status" value="1"/>
</dbReference>
<proteinExistence type="inferred from homology"/>